<feature type="domain" description="UspA" evidence="1">
    <location>
        <begin position="14"/>
        <end position="157"/>
    </location>
</feature>
<sequence>MAMDASLSRDKGVIIIGIDDNKESTYSLEWTLDHLLVPASNFRVVFIHVKVPAHSVLRISGPGVADVMSLVDKDQRKHAAAVHERARELCLKRSITDYDVEIVEGDPRNVLCDAVERHHADILVVGSHGYGKLKRAILGSVSDYCAHHAHCSVLIAKKPKMKAKK</sequence>
<evidence type="ECO:0000313" key="2">
    <source>
        <dbReference type="EMBL" id="KAK1263370.1"/>
    </source>
</evidence>
<dbReference type="PRINTS" id="PR01438">
    <property type="entry name" value="UNVRSLSTRESS"/>
</dbReference>
<dbReference type="Gene3D" id="3.40.50.620">
    <property type="entry name" value="HUPs"/>
    <property type="match status" value="1"/>
</dbReference>
<reference evidence="2" key="1">
    <citation type="journal article" date="2023" name="Nat. Commun.">
        <title>Diploid and tetraploid genomes of Acorus and the evolution of monocots.</title>
        <authorList>
            <person name="Ma L."/>
            <person name="Liu K.W."/>
            <person name="Li Z."/>
            <person name="Hsiao Y.Y."/>
            <person name="Qi Y."/>
            <person name="Fu T."/>
            <person name="Tang G.D."/>
            <person name="Zhang D."/>
            <person name="Sun W.H."/>
            <person name="Liu D.K."/>
            <person name="Li Y."/>
            <person name="Chen G.Z."/>
            <person name="Liu X.D."/>
            <person name="Liao X.Y."/>
            <person name="Jiang Y.T."/>
            <person name="Yu X."/>
            <person name="Hao Y."/>
            <person name="Huang J."/>
            <person name="Zhao X.W."/>
            <person name="Ke S."/>
            <person name="Chen Y.Y."/>
            <person name="Wu W.L."/>
            <person name="Hsu J.L."/>
            <person name="Lin Y.F."/>
            <person name="Huang M.D."/>
            <person name="Li C.Y."/>
            <person name="Huang L."/>
            <person name="Wang Z.W."/>
            <person name="Zhao X."/>
            <person name="Zhong W.Y."/>
            <person name="Peng D.H."/>
            <person name="Ahmad S."/>
            <person name="Lan S."/>
            <person name="Zhang J.S."/>
            <person name="Tsai W.C."/>
            <person name="Van de Peer Y."/>
            <person name="Liu Z.J."/>
        </authorList>
    </citation>
    <scope>NUCLEOTIDE SEQUENCE</scope>
    <source>
        <strain evidence="2">SCP</strain>
    </source>
</reference>
<dbReference type="Pfam" id="PF00582">
    <property type="entry name" value="Usp"/>
    <property type="match status" value="1"/>
</dbReference>
<organism evidence="2 3">
    <name type="scientific">Acorus gramineus</name>
    <name type="common">Dwarf sweet flag</name>
    <dbReference type="NCBI Taxonomy" id="55184"/>
    <lineage>
        <taxon>Eukaryota</taxon>
        <taxon>Viridiplantae</taxon>
        <taxon>Streptophyta</taxon>
        <taxon>Embryophyta</taxon>
        <taxon>Tracheophyta</taxon>
        <taxon>Spermatophyta</taxon>
        <taxon>Magnoliopsida</taxon>
        <taxon>Liliopsida</taxon>
        <taxon>Acoraceae</taxon>
        <taxon>Acorus</taxon>
    </lineage>
</organism>
<evidence type="ECO:0000259" key="1">
    <source>
        <dbReference type="Pfam" id="PF00582"/>
    </source>
</evidence>
<dbReference type="PANTHER" id="PTHR46553:SF3">
    <property type="entry name" value="ADENINE NUCLEOTIDE ALPHA HYDROLASES-LIKE SUPERFAMILY PROTEIN"/>
    <property type="match status" value="1"/>
</dbReference>
<dbReference type="SUPFAM" id="SSF52402">
    <property type="entry name" value="Adenine nucleotide alpha hydrolases-like"/>
    <property type="match status" value="1"/>
</dbReference>
<name>A0AAV9AGE4_ACOGR</name>
<dbReference type="CDD" id="cd23659">
    <property type="entry name" value="USP_At3g01520-like"/>
    <property type="match status" value="1"/>
</dbReference>
<protein>
    <recommendedName>
        <fullName evidence="1">UspA domain-containing protein</fullName>
    </recommendedName>
</protein>
<proteinExistence type="predicted"/>
<dbReference type="PANTHER" id="PTHR46553">
    <property type="entry name" value="ADENINE NUCLEOTIDE ALPHA HYDROLASES-LIKE SUPERFAMILY PROTEIN"/>
    <property type="match status" value="1"/>
</dbReference>
<dbReference type="InterPro" id="IPR006015">
    <property type="entry name" value="Universal_stress_UspA"/>
</dbReference>
<comment type="caution">
    <text evidence="2">The sequence shown here is derived from an EMBL/GenBank/DDBJ whole genome shotgun (WGS) entry which is preliminary data.</text>
</comment>
<gene>
    <name evidence="2" type="ORF">QJS04_geneDACA021186</name>
</gene>
<dbReference type="EMBL" id="JAUJYN010000009">
    <property type="protein sequence ID" value="KAK1263370.1"/>
    <property type="molecule type" value="Genomic_DNA"/>
</dbReference>
<dbReference type="InterPro" id="IPR014729">
    <property type="entry name" value="Rossmann-like_a/b/a_fold"/>
</dbReference>
<keyword evidence="3" id="KW-1185">Reference proteome</keyword>
<dbReference type="Proteomes" id="UP001179952">
    <property type="component" value="Unassembled WGS sequence"/>
</dbReference>
<dbReference type="AlphaFoldDB" id="A0AAV9AGE4"/>
<dbReference type="InterPro" id="IPR006016">
    <property type="entry name" value="UspA"/>
</dbReference>
<reference evidence="2" key="2">
    <citation type="submission" date="2023-06" db="EMBL/GenBank/DDBJ databases">
        <authorList>
            <person name="Ma L."/>
            <person name="Liu K.-W."/>
            <person name="Li Z."/>
            <person name="Hsiao Y.-Y."/>
            <person name="Qi Y."/>
            <person name="Fu T."/>
            <person name="Tang G."/>
            <person name="Zhang D."/>
            <person name="Sun W.-H."/>
            <person name="Liu D.-K."/>
            <person name="Li Y."/>
            <person name="Chen G.-Z."/>
            <person name="Liu X.-D."/>
            <person name="Liao X.-Y."/>
            <person name="Jiang Y.-T."/>
            <person name="Yu X."/>
            <person name="Hao Y."/>
            <person name="Huang J."/>
            <person name="Zhao X.-W."/>
            <person name="Ke S."/>
            <person name="Chen Y.-Y."/>
            <person name="Wu W.-L."/>
            <person name="Hsu J.-L."/>
            <person name="Lin Y.-F."/>
            <person name="Huang M.-D."/>
            <person name="Li C.-Y."/>
            <person name="Huang L."/>
            <person name="Wang Z.-W."/>
            <person name="Zhao X."/>
            <person name="Zhong W.-Y."/>
            <person name="Peng D.-H."/>
            <person name="Ahmad S."/>
            <person name="Lan S."/>
            <person name="Zhang J.-S."/>
            <person name="Tsai W.-C."/>
            <person name="Van De Peer Y."/>
            <person name="Liu Z.-J."/>
        </authorList>
    </citation>
    <scope>NUCLEOTIDE SEQUENCE</scope>
    <source>
        <strain evidence="2">SCP</strain>
        <tissue evidence="2">Leaves</tissue>
    </source>
</reference>
<evidence type="ECO:0000313" key="3">
    <source>
        <dbReference type="Proteomes" id="UP001179952"/>
    </source>
</evidence>
<accession>A0AAV9AGE4</accession>